<gene>
    <name evidence="1" type="ORF">KDK92_03545</name>
</gene>
<reference evidence="1" key="2">
    <citation type="submission" date="2021-04" db="EMBL/GenBank/DDBJ databases">
        <authorList>
            <person name="Dong X."/>
        </authorList>
    </citation>
    <scope>NUCLEOTIDE SEQUENCE</scope>
    <source>
        <strain evidence="1">ZWT</strain>
    </source>
</reference>
<accession>A0A9J6NWB7</accession>
<protein>
    <recommendedName>
        <fullName evidence="3">DUF2357 domain-containing protein</fullName>
    </recommendedName>
</protein>
<reference evidence="1" key="1">
    <citation type="journal article" date="2021" name="mSystems">
        <title>Bacteria and Archaea Synergistically Convert Glycine Betaine to Biogenic Methane in the Formosa Cold Seep of the South China Sea.</title>
        <authorList>
            <person name="Li L."/>
            <person name="Zhang W."/>
            <person name="Zhang S."/>
            <person name="Song L."/>
            <person name="Sun Q."/>
            <person name="Zhang H."/>
            <person name="Xiang H."/>
            <person name="Dong X."/>
        </authorList>
    </citation>
    <scope>NUCLEOTIDE SEQUENCE</scope>
    <source>
        <strain evidence="1">ZWT</strain>
    </source>
</reference>
<evidence type="ECO:0008006" key="3">
    <source>
        <dbReference type="Google" id="ProtNLM"/>
    </source>
</evidence>
<keyword evidence="2" id="KW-1185">Reference proteome</keyword>
<dbReference type="AlphaFoldDB" id="A0A9J6NWB7"/>
<organism evidence="1 2">
    <name type="scientific">Oceanirhabdus seepicola</name>
    <dbReference type="NCBI Taxonomy" id="2828781"/>
    <lineage>
        <taxon>Bacteria</taxon>
        <taxon>Bacillati</taxon>
        <taxon>Bacillota</taxon>
        <taxon>Clostridia</taxon>
        <taxon>Eubacteriales</taxon>
        <taxon>Clostridiaceae</taxon>
        <taxon>Oceanirhabdus</taxon>
    </lineage>
</organism>
<dbReference type="Proteomes" id="UP001056429">
    <property type="component" value="Unassembled WGS sequence"/>
</dbReference>
<dbReference type="RefSeq" id="WP_250857670.1">
    <property type="nucleotide sequence ID" value="NZ_JAGSOJ010000001.1"/>
</dbReference>
<proteinExistence type="predicted"/>
<name>A0A9J6NWB7_9CLOT</name>
<sequence length="688" mass="81101">MKIFIKDIIKNNDFEEFENSGKYDITRSIIKLVLNKDISTLTINNTSVDINEIINDEFYFGGFILKECKKIKIHAKYIDYRKDKEVEILTNHLKGCSEVFEEKLENLSSNYNDFMLYGISNDNDMKDFLFNQEESEELLEKEHEIIKLIKSIYMPVGEISNLPHIRLIEDEEVVDSRNIRKITSRSMQHFAQNPQCYKEKYMNPKPIKLLTETFKEDINTYENQFILKATKDTLKFVLKRLEIFSEYKNKLNNDIGAYEQKGETTTDIHEAKECENNIKILKGKIVRIDEYINFYTKVISSLKLSSRKFNHVTYNKKLKCRMTQKMLYDKRYLKAFKTYEKLKEYFKEKKDEKPFVNHYYSYMLFNMIILEWILVGKLQFFRSEELDSSEGLLFKASDKIEIKYSYVNPNFSAIVKAYSFKYEGEERGEIQVELINNITNNKSKMIFIPYMFDIHEFTNKTTEDILQIYDDILCNKKEEGYVVDSTYIMHNISISNIKSIEKKSLNDEEIINNIIYFSNAGNFYLNEKDYKKYGNYKAGMIPFTFENIALLENKIQNIIATHKLLLSHEAECPFCSAQTIESDGEKHLCKSCKREWVKHSCNNPNCDGNVVKFLSREDAVNSSKSSNVFDLYNKYEIKSRFLGACFIEEKLYDNNGGFCPKCGHGFCKNESNREACLRCKVREVEINE</sequence>
<dbReference type="EMBL" id="JAGSOJ010000001">
    <property type="protein sequence ID" value="MCM1988802.1"/>
    <property type="molecule type" value="Genomic_DNA"/>
</dbReference>
<evidence type="ECO:0000313" key="2">
    <source>
        <dbReference type="Proteomes" id="UP001056429"/>
    </source>
</evidence>
<evidence type="ECO:0000313" key="1">
    <source>
        <dbReference type="EMBL" id="MCM1988802.1"/>
    </source>
</evidence>
<comment type="caution">
    <text evidence="1">The sequence shown here is derived from an EMBL/GenBank/DDBJ whole genome shotgun (WGS) entry which is preliminary data.</text>
</comment>